<dbReference type="InterPro" id="IPR011659">
    <property type="entry name" value="WD40"/>
</dbReference>
<dbReference type="Pfam" id="PF07676">
    <property type="entry name" value="PD40"/>
    <property type="match status" value="2"/>
</dbReference>
<dbReference type="InterPro" id="IPR011042">
    <property type="entry name" value="6-blade_b-propeller_TolB-like"/>
</dbReference>
<dbReference type="Gene3D" id="2.120.10.30">
    <property type="entry name" value="TolB, C-terminal domain"/>
    <property type="match status" value="1"/>
</dbReference>
<name>A0A1G7PHE0_9RHOB</name>
<dbReference type="PANTHER" id="PTHR36842:SF1">
    <property type="entry name" value="PROTEIN TOLB"/>
    <property type="match status" value="1"/>
</dbReference>
<organism evidence="2 3">
    <name type="scientific">Celeribacter baekdonensis</name>
    <dbReference type="NCBI Taxonomy" id="875171"/>
    <lineage>
        <taxon>Bacteria</taxon>
        <taxon>Pseudomonadati</taxon>
        <taxon>Pseudomonadota</taxon>
        <taxon>Alphaproteobacteria</taxon>
        <taxon>Rhodobacterales</taxon>
        <taxon>Roseobacteraceae</taxon>
        <taxon>Celeribacter</taxon>
    </lineage>
</organism>
<dbReference type="PANTHER" id="PTHR36842">
    <property type="entry name" value="PROTEIN TOLB HOMOLOG"/>
    <property type="match status" value="1"/>
</dbReference>
<evidence type="ECO:0000313" key="2">
    <source>
        <dbReference type="EMBL" id="SDF85716.1"/>
    </source>
</evidence>
<gene>
    <name evidence="2" type="ORF">SAMN04488117_10831</name>
</gene>
<evidence type="ECO:0000256" key="1">
    <source>
        <dbReference type="ARBA" id="ARBA00009820"/>
    </source>
</evidence>
<sequence>MTNETAQFGGLGGLGGLGGQWTSRLMIFDLEDRISTPVLETDVEIAAPNWTPDGTALIVNGGGSLFWVDLDAPELLEIDTGLCINLNNDHGISPDGATLYFSDHTYGRGALIWRQSLDGEADPEQVTDKRPSWFHGISPDGQWICYTAVREGLFGIYVAASDGSGEHCVIEGGHHYDGPDFSADGEWIWFNSDRTGASELWRVRLDGSGLERMTQDAMVNWFPHPAPEGDAVVYLAYPEGTVGHPPMMHVELRLWRPGQPSETLVTLTGGQGTINVPSWSPDGGAFAYVEYAE</sequence>
<protein>
    <submittedName>
        <fullName evidence="2">WD40-like Beta Propeller Repeat</fullName>
    </submittedName>
</protein>
<dbReference type="EMBL" id="FNBL01000008">
    <property type="protein sequence ID" value="SDF85716.1"/>
    <property type="molecule type" value="Genomic_DNA"/>
</dbReference>
<reference evidence="2 3" key="1">
    <citation type="submission" date="2016-10" db="EMBL/GenBank/DDBJ databases">
        <authorList>
            <person name="de Groot N.N."/>
        </authorList>
    </citation>
    <scope>NUCLEOTIDE SEQUENCE [LARGE SCALE GENOMIC DNA]</scope>
    <source>
        <strain evidence="2 3">DSM 27375</strain>
    </source>
</reference>
<evidence type="ECO:0000313" key="3">
    <source>
        <dbReference type="Proteomes" id="UP000182284"/>
    </source>
</evidence>
<dbReference type="Proteomes" id="UP000182284">
    <property type="component" value="Unassembled WGS sequence"/>
</dbReference>
<dbReference type="RefSeq" id="WP_245708008.1">
    <property type="nucleotide sequence ID" value="NZ_FNBL01000008.1"/>
</dbReference>
<proteinExistence type="inferred from homology"/>
<dbReference type="SUPFAM" id="SSF82171">
    <property type="entry name" value="DPP6 N-terminal domain-like"/>
    <property type="match status" value="1"/>
</dbReference>
<dbReference type="AlphaFoldDB" id="A0A1G7PHE0"/>
<accession>A0A1G7PHE0</accession>
<comment type="similarity">
    <text evidence="1">Belongs to the TolB family.</text>
</comment>